<comment type="caution">
    <text evidence="2">The sequence shown here is derived from an EMBL/GenBank/DDBJ whole genome shotgun (WGS) entry which is preliminary data.</text>
</comment>
<reference evidence="2" key="2">
    <citation type="submission" date="2021-04" db="EMBL/GenBank/DDBJ databases">
        <authorList>
            <person name="Gilroy R."/>
        </authorList>
    </citation>
    <scope>NUCLEOTIDE SEQUENCE</scope>
    <source>
        <strain evidence="2">ChiHjej9B8-13557</strain>
    </source>
</reference>
<accession>A0A9D2ME30</accession>
<reference evidence="2" key="1">
    <citation type="journal article" date="2021" name="PeerJ">
        <title>Extensive microbial diversity within the chicken gut microbiome revealed by metagenomics and culture.</title>
        <authorList>
            <person name="Gilroy R."/>
            <person name="Ravi A."/>
            <person name="Getino M."/>
            <person name="Pursley I."/>
            <person name="Horton D.L."/>
            <person name="Alikhan N.F."/>
            <person name="Baker D."/>
            <person name="Gharbi K."/>
            <person name="Hall N."/>
            <person name="Watson M."/>
            <person name="Adriaenssens E.M."/>
            <person name="Foster-Nyarko E."/>
            <person name="Jarju S."/>
            <person name="Secka A."/>
            <person name="Antonio M."/>
            <person name="Oren A."/>
            <person name="Chaudhuri R.R."/>
            <person name="La Ragione R."/>
            <person name="Hildebrand F."/>
            <person name="Pallen M.J."/>
        </authorList>
    </citation>
    <scope>NUCLEOTIDE SEQUENCE</scope>
    <source>
        <strain evidence="2">ChiHjej9B8-13557</strain>
    </source>
</reference>
<name>A0A9D2ME30_9FIRM</name>
<protein>
    <submittedName>
        <fullName evidence="2">Uncharacterized protein</fullName>
    </submittedName>
</protein>
<gene>
    <name evidence="2" type="ORF">H9771_05250</name>
</gene>
<dbReference type="PROSITE" id="PS51257">
    <property type="entry name" value="PROKAR_LIPOPROTEIN"/>
    <property type="match status" value="1"/>
</dbReference>
<evidence type="ECO:0000256" key="1">
    <source>
        <dbReference type="SAM" id="SignalP"/>
    </source>
</evidence>
<keyword evidence="1" id="KW-0732">Signal</keyword>
<evidence type="ECO:0000313" key="3">
    <source>
        <dbReference type="Proteomes" id="UP000824211"/>
    </source>
</evidence>
<proteinExistence type="predicted"/>
<feature type="chain" id="PRO_5039149919" evidence="1">
    <location>
        <begin position="21"/>
        <end position="182"/>
    </location>
</feature>
<dbReference type="Proteomes" id="UP000824211">
    <property type="component" value="Unassembled WGS sequence"/>
</dbReference>
<sequence length="182" mass="19449">MKQIKWMKGLLALALAAVLAAGMTGCESIKDGVANALGFSTTAEEEDTTNWAAATADPIMLPEGTDATAQWTNVVANGTLYGVYNGIWTRNTGWFQTSGDTLTITACGTAEGTQRYKLAVWKKVDGGAQYVDGSTGYIHTDGSNYRFTVSGLDPSAQYRITVSYDSSRYYLYGMFAAEGIVG</sequence>
<feature type="signal peptide" evidence="1">
    <location>
        <begin position="1"/>
        <end position="20"/>
    </location>
</feature>
<organism evidence="2 3">
    <name type="scientific">Candidatus Faecalibacterium faecipullorum</name>
    <dbReference type="NCBI Taxonomy" id="2838578"/>
    <lineage>
        <taxon>Bacteria</taxon>
        <taxon>Bacillati</taxon>
        <taxon>Bacillota</taxon>
        <taxon>Clostridia</taxon>
        <taxon>Eubacteriales</taxon>
        <taxon>Oscillospiraceae</taxon>
        <taxon>Faecalibacterium</taxon>
    </lineage>
</organism>
<dbReference type="EMBL" id="DWXX01000092">
    <property type="protein sequence ID" value="HJB59046.1"/>
    <property type="molecule type" value="Genomic_DNA"/>
</dbReference>
<evidence type="ECO:0000313" key="2">
    <source>
        <dbReference type="EMBL" id="HJB59046.1"/>
    </source>
</evidence>
<dbReference type="AlphaFoldDB" id="A0A9D2ME30"/>